<keyword evidence="8 12" id="KW-0067">ATP-binding</keyword>
<dbReference type="Pfam" id="PF02272">
    <property type="entry name" value="DHHA1"/>
    <property type="match status" value="1"/>
</dbReference>
<dbReference type="FunFam" id="3.30.980.10:FF:000004">
    <property type="entry name" value="Alanine--tRNA ligase, cytoplasmic"/>
    <property type="match status" value="1"/>
</dbReference>
<dbReference type="Pfam" id="PF01411">
    <property type="entry name" value="tRNA-synt_2c"/>
    <property type="match status" value="1"/>
</dbReference>
<name>E0N7K2_NEIM3</name>
<keyword evidence="12" id="KW-0963">Cytoplasm</keyword>
<evidence type="ECO:0000256" key="2">
    <source>
        <dbReference type="ARBA" id="ARBA00008226"/>
    </source>
</evidence>
<dbReference type="InterPro" id="IPR023033">
    <property type="entry name" value="Ala_tRNA_ligase_euk/bac"/>
</dbReference>
<dbReference type="Pfam" id="PF07973">
    <property type="entry name" value="tRNA_SAD"/>
    <property type="match status" value="1"/>
</dbReference>
<dbReference type="InterPro" id="IPR012947">
    <property type="entry name" value="tRNA_SAD"/>
</dbReference>
<feature type="binding site" evidence="12">
    <location>
        <position position="577"/>
    </location>
    <ligand>
        <name>Zn(2+)</name>
        <dbReference type="ChEBI" id="CHEBI:29105"/>
    </ligand>
</feature>
<dbReference type="Gene3D" id="2.40.30.130">
    <property type="match status" value="1"/>
</dbReference>
<dbReference type="InterPro" id="IPR018162">
    <property type="entry name" value="Ala-tRNA-ligase_IIc_anticod-bd"/>
</dbReference>
<dbReference type="InterPro" id="IPR018163">
    <property type="entry name" value="Thr/Ala-tRNA-synth_IIc_edit"/>
</dbReference>
<dbReference type="GO" id="GO:0004813">
    <property type="term" value="F:alanine-tRNA ligase activity"/>
    <property type="evidence" value="ECO:0007669"/>
    <property type="project" value="UniProtKB-UniRule"/>
</dbReference>
<dbReference type="PROSITE" id="PS50860">
    <property type="entry name" value="AA_TRNA_LIGASE_II_ALA"/>
    <property type="match status" value="1"/>
</dbReference>
<dbReference type="PANTHER" id="PTHR11777:SF9">
    <property type="entry name" value="ALANINE--TRNA LIGASE, CYTOPLASMIC"/>
    <property type="match status" value="1"/>
</dbReference>
<evidence type="ECO:0000256" key="12">
    <source>
        <dbReference type="HAMAP-Rule" id="MF_00036"/>
    </source>
</evidence>
<comment type="cofactor">
    <cofactor evidence="12">
        <name>Zn(2+)</name>
        <dbReference type="ChEBI" id="CHEBI:29105"/>
    </cofactor>
    <text evidence="12">Binds 1 zinc ion per subunit.</text>
</comment>
<feature type="binding site" evidence="12">
    <location>
        <position position="675"/>
    </location>
    <ligand>
        <name>Zn(2+)</name>
        <dbReference type="ChEBI" id="CHEBI:29105"/>
    </ligand>
</feature>
<dbReference type="HOGENOM" id="CLU_004485_1_1_4"/>
<dbReference type="SMART" id="SM00863">
    <property type="entry name" value="tRNA_SAD"/>
    <property type="match status" value="1"/>
</dbReference>
<dbReference type="SUPFAM" id="SSF55681">
    <property type="entry name" value="Class II aaRS and biotin synthetases"/>
    <property type="match status" value="1"/>
</dbReference>
<dbReference type="FunFam" id="3.30.54.20:FF:000001">
    <property type="entry name" value="Alanine--tRNA ligase"/>
    <property type="match status" value="1"/>
</dbReference>
<accession>E0N7K2</accession>
<dbReference type="SUPFAM" id="SSF101353">
    <property type="entry name" value="Putative anticodon-binding domain of alanyl-tRNA synthetase (AlaRS)"/>
    <property type="match status" value="1"/>
</dbReference>
<dbReference type="HAMAP" id="MF_00036_B">
    <property type="entry name" value="Ala_tRNA_synth_B"/>
    <property type="match status" value="1"/>
</dbReference>
<dbReference type="NCBIfam" id="TIGR00344">
    <property type="entry name" value="alaS"/>
    <property type="match status" value="1"/>
</dbReference>
<proteinExistence type="inferred from homology"/>
<dbReference type="Gene3D" id="3.30.980.10">
    <property type="entry name" value="Threonyl-trna Synthetase, Chain A, domain 2"/>
    <property type="match status" value="1"/>
</dbReference>
<dbReference type="GO" id="GO:0005829">
    <property type="term" value="C:cytosol"/>
    <property type="evidence" value="ECO:0007669"/>
    <property type="project" value="TreeGrafter"/>
</dbReference>
<dbReference type="PANTHER" id="PTHR11777">
    <property type="entry name" value="ALANYL-TRNA SYNTHETASE"/>
    <property type="match status" value="1"/>
</dbReference>
<dbReference type="Gene3D" id="3.30.930.10">
    <property type="entry name" value="Bira Bifunctional Protein, Domain 2"/>
    <property type="match status" value="1"/>
</dbReference>
<dbReference type="PRINTS" id="PR00980">
    <property type="entry name" value="TRNASYNTHALA"/>
</dbReference>
<dbReference type="AlphaFoldDB" id="E0N7K2"/>
<keyword evidence="5 12" id="KW-0479">Metal-binding</keyword>
<comment type="caution">
    <text evidence="15">The sequence shown here is derived from an EMBL/GenBank/DDBJ whole genome shotgun (WGS) entry which is preliminary data.</text>
</comment>
<evidence type="ECO:0000256" key="7">
    <source>
        <dbReference type="ARBA" id="ARBA00022833"/>
    </source>
</evidence>
<dbReference type="FunFam" id="2.40.30.130:FF:000001">
    <property type="entry name" value="Alanine--tRNA ligase"/>
    <property type="match status" value="1"/>
</dbReference>
<evidence type="ECO:0000256" key="10">
    <source>
        <dbReference type="ARBA" id="ARBA00022917"/>
    </source>
</evidence>
<evidence type="ECO:0000256" key="6">
    <source>
        <dbReference type="ARBA" id="ARBA00022741"/>
    </source>
</evidence>
<keyword evidence="4 12" id="KW-0436">Ligase</keyword>
<dbReference type="GO" id="GO:0002161">
    <property type="term" value="F:aminoacyl-tRNA deacylase activity"/>
    <property type="evidence" value="ECO:0007669"/>
    <property type="project" value="TreeGrafter"/>
</dbReference>
<dbReference type="Gene3D" id="3.10.310.40">
    <property type="match status" value="1"/>
</dbReference>
<evidence type="ECO:0000256" key="1">
    <source>
        <dbReference type="ARBA" id="ARBA00004496"/>
    </source>
</evidence>
<keyword evidence="6 12" id="KW-0547">Nucleotide-binding</keyword>
<evidence type="ECO:0000256" key="3">
    <source>
        <dbReference type="ARBA" id="ARBA00022555"/>
    </source>
</evidence>
<dbReference type="SUPFAM" id="SSF55186">
    <property type="entry name" value="ThrRS/AlaRS common domain"/>
    <property type="match status" value="1"/>
</dbReference>
<dbReference type="EC" id="6.1.1.7" evidence="12"/>
<dbReference type="FunFam" id="3.30.930.10:FF:000004">
    <property type="entry name" value="Alanine--tRNA ligase"/>
    <property type="match status" value="1"/>
</dbReference>
<dbReference type="GO" id="GO:0045892">
    <property type="term" value="P:negative regulation of DNA-templated transcription"/>
    <property type="evidence" value="ECO:0007669"/>
    <property type="project" value="TreeGrafter"/>
</dbReference>
<keyword evidence="11 12" id="KW-0030">Aminoacyl-tRNA synthetase</keyword>
<dbReference type="InterPro" id="IPR002318">
    <property type="entry name" value="Ala-tRNA-lgiase_IIc"/>
</dbReference>
<comment type="function">
    <text evidence="12">Catalyzes the attachment of alanine to tRNA(Ala) in a two-step reaction: alanine is first activated by ATP to form Ala-AMP and then transferred to the acceptor end of tRNA(Ala). Also edits incorrectly charged Ser-tRNA(Ala) and Gly-tRNA(Ala) via its editing domain.</text>
</comment>
<protein>
    <recommendedName>
        <fullName evidence="12">Alanine--tRNA ligase</fullName>
        <ecNumber evidence="12">6.1.1.7</ecNumber>
    </recommendedName>
    <alternativeName>
        <fullName evidence="12">Alanyl-tRNA synthetase</fullName>
        <shortName evidence="12">AlaRS</shortName>
    </alternativeName>
</protein>
<dbReference type="FunFam" id="3.10.310.40:FF:000001">
    <property type="entry name" value="Alanine--tRNA ligase"/>
    <property type="match status" value="1"/>
</dbReference>
<dbReference type="Proteomes" id="UP000005526">
    <property type="component" value="Unassembled WGS sequence"/>
</dbReference>
<keyword evidence="10 12" id="KW-0648">Protein biosynthesis</keyword>
<reference evidence="15 16" key="1">
    <citation type="submission" date="2010-07" db="EMBL/GenBank/DDBJ databases">
        <authorList>
            <person name="Muzny D."/>
            <person name="Qin X."/>
            <person name="Deng J."/>
            <person name="Jiang H."/>
            <person name="Liu Y."/>
            <person name="Qu J."/>
            <person name="Song X.-Z."/>
            <person name="Zhang L."/>
            <person name="Thornton R."/>
            <person name="Coyle M."/>
            <person name="Francisco L."/>
            <person name="Jackson L."/>
            <person name="Javaid M."/>
            <person name="Korchina V."/>
            <person name="Kovar C."/>
            <person name="Mata R."/>
            <person name="Mathew T."/>
            <person name="Ngo R."/>
            <person name="Nguyen L."/>
            <person name="Nguyen N."/>
            <person name="Okwuonu G."/>
            <person name="Ongeri F."/>
            <person name="Pham C."/>
            <person name="Simmons D."/>
            <person name="Wilczek-Boney K."/>
            <person name="Hale W."/>
            <person name="Jakkamsetti A."/>
            <person name="Pham P."/>
            <person name="Ruth R."/>
            <person name="San Lucas F."/>
            <person name="Warren J."/>
            <person name="Zhang J."/>
            <person name="Zhao Z."/>
            <person name="Zhou C."/>
            <person name="Zhu D."/>
            <person name="Lee S."/>
            <person name="Bess C."/>
            <person name="Blankenburg K."/>
            <person name="Forbes L."/>
            <person name="Fu Q."/>
            <person name="Gubbala S."/>
            <person name="Hirani K."/>
            <person name="Jayaseelan J.C."/>
            <person name="Lara F."/>
            <person name="Munidasa M."/>
            <person name="Palculict T."/>
            <person name="Patil S."/>
            <person name="Pu L.-L."/>
            <person name="Saada N."/>
            <person name="Tang L."/>
            <person name="Weissenberger G."/>
            <person name="Zhu Y."/>
            <person name="Hemphill L."/>
            <person name="Shang Y."/>
            <person name="Youmans B."/>
            <person name="Ayvaz T."/>
            <person name="Ross M."/>
            <person name="Santibanez J."/>
            <person name="Aqrawi P."/>
            <person name="Gross S."/>
            <person name="Joshi V."/>
            <person name="Fowler G."/>
            <person name="Nazareth L."/>
            <person name="Reid J."/>
            <person name="Worley K."/>
            <person name="Petrosino J."/>
            <person name="Highlander S."/>
            <person name="Gibbs R."/>
        </authorList>
    </citation>
    <scope>NUCLEOTIDE SEQUENCE [LARGE SCALE GENOMIC DNA]</scope>
    <source>
        <strain evidence="15 16">ATCC 13091</strain>
    </source>
</reference>
<dbReference type="GO" id="GO:0006419">
    <property type="term" value="P:alanyl-tRNA aminoacylation"/>
    <property type="evidence" value="ECO:0007669"/>
    <property type="project" value="UniProtKB-UniRule"/>
</dbReference>
<dbReference type="InterPro" id="IPR050058">
    <property type="entry name" value="Ala-tRNA_ligase"/>
</dbReference>
<comment type="similarity">
    <text evidence="2 12">Belongs to the class-II aminoacyl-tRNA synthetase family.</text>
</comment>
<keyword evidence="7 12" id="KW-0862">Zinc</keyword>
<dbReference type="SUPFAM" id="SSF50447">
    <property type="entry name" value="Translation proteins"/>
    <property type="match status" value="1"/>
</dbReference>
<dbReference type="EMBL" id="AEEF01000025">
    <property type="protein sequence ID" value="EFM05042.1"/>
    <property type="molecule type" value="Genomic_DNA"/>
</dbReference>
<evidence type="ECO:0000256" key="5">
    <source>
        <dbReference type="ARBA" id="ARBA00022723"/>
    </source>
</evidence>
<sequence length="885" mass="97340">MTRHLRDIEKIMKTSELRQKFLKFFETKGHTVVRSSSLVPHDDPTLLFTNAGMNQFKDVFLGFDKRPYSRATTAQKCVRAGGKHNDLENVGYTARHHTFFEMMGNFSFGDYFKRDAIHFAWEFLTSPEWLNIPKDKLLATVYAEDDEAYNIWLNEIGMPSERIVRIGDNKGAKYASDNFWQMGDTGPCGPCSEIFYDHGEEIWGGIPGSPEEDGDRWIEIWNCVFMQFNRDEQGNMNPLPKPSVDTGMGLERMAAVMQHVHSNYEIDLFQDLLKAVARETGAAFSMEEPSLKVIADHIRSCSFLIADGVLPSNEGRGYVLRRIIRRAVRHGYKLGQSKPFFHKLVADLVKEMGGAYPELKEKQAQIEEALKNEESRFAQTLETGMALLENALAKGGKTLDGEIIFKLYDTYGFPYDLTADMARELGIELDEAGFEREMEAQRARARAAQSFKANAQLPYDGQDTEFKGYSERQTESKVLALYKDGEQVDELNEGDSGAVVIDFTPFYAESGGQVGDVGYIFSGENRFEVRDTQKIKAAVFGQFGVQTSGRLKVGDSVTAKVDDEIRNANMRNHSATHLMHKALRDVLGEHVEQKGSLVTAESTRFDISHPQAVTAEEIAEVERRVNEAILANVAVNAAIMSMEDAQKTGAMMLFGEKYGDEVRVLQMGGFSTELCGGTHVSRTGDIGLFKIISEGGIAAGVRRIEAITGLNALKWAQEQERLVKDIIAETKAQTEKDVLAKIQAGAAHAKALEKELARAKAELAVHAGAKLLDDAKDLGAAKLVAAQIEADAAALREIVTDLTGKSDNAVILLAAVNDGKVSLCAGVSKPLTGKVKAGDLVKFAAEQVGGKGGGRPDLAQAGGTDAGKLPEMLVSVESWLCQKLS</sequence>
<dbReference type="GO" id="GO:0005524">
    <property type="term" value="F:ATP binding"/>
    <property type="evidence" value="ECO:0007669"/>
    <property type="project" value="UniProtKB-UniRule"/>
</dbReference>
<evidence type="ECO:0000256" key="8">
    <source>
        <dbReference type="ARBA" id="ARBA00022840"/>
    </source>
</evidence>
<feature type="binding site" evidence="12">
    <location>
        <position position="573"/>
    </location>
    <ligand>
        <name>Zn(2+)</name>
        <dbReference type="ChEBI" id="CHEBI:29105"/>
    </ligand>
</feature>
<comment type="subcellular location">
    <subcellularLocation>
        <location evidence="1 12">Cytoplasm</location>
    </subcellularLocation>
</comment>
<dbReference type="GO" id="GO:0008270">
    <property type="term" value="F:zinc ion binding"/>
    <property type="evidence" value="ECO:0007669"/>
    <property type="project" value="UniProtKB-UniRule"/>
</dbReference>
<dbReference type="InterPro" id="IPR009000">
    <property type="entry name" value="Transl_B-barrel_sf"/>
</dbReference>
<dbReference type="InterPro" id="IPR018165">
    <property type="entry name" value="Ala-tRNA-synth_IIc_core"/>
</dbReference>
<evidence type="ECO:0000256" key="9">
    <source>
        <dbReference type="ARBA" id="ARBA00022884"/>
    </source>
</evidence>
<evidence type="ECO:0000259" key="14">
    <source>
        <dbReference type="PROSITE" id="PS50860"/>
    </source>
</evidence>
<feature type="domain" description="Alanyl-transfer RNA synthetases family profile" evidence="14">
    <location>
        <begin position="12"/>
        <end position="718"/>
    </location>
</feature>
<dbReference type="InterPro" id="IPR045864">
    <property type="entry name" value="aa-tRNA-synth_II/BPL/LPL"/>
</dbReference>
<organism evidence="15 16">
    <name type="scientific">Neisseria meningitidis serogroup B (strain ATCC 13091 / M2091)</name>
    <dbReference type="NCBI Taxonomy" id="862513"/>
    <lineage>
        <taxon>Bacteria</taxon>
        <taxon>Pseudomonadati</taxon>
        <taxon>Pseudomonadota</taxon>
        <taxon>Betaproteobacteria</taxon>
        <taxon>Neisseriales</taxon>
        <taxon>Neisseriaceae</taxon>
        <taxon>Neisseria</taxon>
    </lineage>
</organism>
<comment type="catalytic activity">
    <reaction evidence="12">
        <text>tRNA(Ala) + L-alanine + ATP = L-alanyl-tRNA(Ala) + AMP + diphosphate</text>
        <dbReference type="Rhea" id="RHEA:12540"/>
        <dbReference type="Rhea" id="RHEA-COMP:9657"/>
        <dbReference type="Rhea" id="RHEA-COMP:9923"/>
        <dbReference type="ChEBI" id="CHEBI:30616"/>
        <dbReference type="ChEBI" id="CHEBI:33019"/>
        <dbReference type="ChEBI" id="CHEBI:57972"/>
        <dbReference type="ChEBI" id="CHEBI:78442"/>
        <dbReference type="ChEBI" id="CHEBI:78497"/>
        <dbReference type="ChEBI" id="CHEBI:456215"/>
        <dbReference type="EC" id="6.1.1.7"/>
    </reaction>
</comment>
<keyword evidence="3 12" id="KW-0820">tRNA-binding</keyword>
<feature type="binding site" evidence="12">
    <location>
        <position position="679"/>
    </location>
    <ligand>
        <name>Zn(2+)</name>
        <dbReference type="ChEBI" id="CHEBI:29105"/>
    </ligand>
</feature>
<comment type="domain">
    <text evidence="12">Consists of three domains; the N-terminal catalytic domain, the editing domain and the C-terminal C-Ala domain. The editing domain removes incorrectly charged amino acids, while the C-Ala domain, along with tRNA(Ala), serves as a bridge to cooperatively bring together the editing and aminoacylation centers thus stimulating deacylation of misacylated tRNAs.</text>
</comment>
<evidence type="ECO:0000256" key="4">
    <source>
        <dbReference type="ARBA" id="ARBA00022598"/>
    </source>
</evidence>
<keyword evidence="9 12" id="KW-0694">RNA-binding</keyword>
<dbReference type="CDD" id="cd00673">
    <property type="entry name" value="AlaRS_core"/>
    <property type="match status" value="1"/>
</dbReference>
<evidence type="ECO:0000256" key="13">
    <source>
        <dbReference type="SAM" id="Coils"/>
    </source>
</evidence>
<evidence type="ECO:0000313" key="15">
    <source>
        <dbReference type="EMBL" id="EFM05042.1"/>
    </source>
</evidence>
<dbReference type="InterPro" id="IPR018164">
    <property type="entry name" value="Ala-tRNA-synth_IIc_N"/>
</dbReference>
<dbReference type="GO" id="GO:0000049">
    <property type="term" value="F:tRNA binding"/>
    <property type="evidence" value="ECO:0007669"/>
    <property type="project" value="UniProtKB-KW"/>
</dbReference>
<evidence type="ECO:0000256" key="11">
    <source>
        <dbReference type="ARBA" id="ARBA00023146"/>
    </source>
</evidence>
<dbReference type="Gene3D" id="3.30.54.20">
    <property type="match status" value="1"/>
</dbReference>
<feature type="coiled-coil region" evidence="13">
    <location>
        <begin position="742"/>
        <end position="769"/>
    </location>
</feature>
<gene>
    <name evidence="12 15" type="primary">alaS</name>
    <name evidence="15" type="ORF">HMPREF0602_0482</name>
</gene>
<dbReference type="InterPro" id="IPR003156">
    <property type="entry name" value="DHHA1_dom"/>
</dbReference>
<evidence type="ECO:0000313" key="16">
    <source>
        <dbReference type="Proteomes" id="UP000005526"/>
    </source>
</evidence>
<keyword evidence="13" id="KW-0175">Coiled coil</keyword>